<accession>A0A0F9GT07</accession>
<organism evidence="1">
    <name type="scientific">marine sediment metagenome</name>
    <dbReference type="NCBI Taxonomy" id="412755"/>
    <lineage>
        <taxon>unclassified sequences</taxon>
        <taxon>metagenomes</taxon>
        <taxon>ecological metagenomes</taxon>
    </lineage>
</organism>
<name>A0A0F9GT07_9ZZZZ</name>
<feature type="non-terminal residue" evidence="1">
    <location>
        <position position="35"/>
    </location>
</feature>
<proteinExistence type="predicted"/>
<dbReference type="AlphaFoldDB" id="A0A0F9GT07"/>
<sequence length="35" mass="3662">MGMATGIVASICITLGFYIENVTPKEVKLATAGFD</sequence>
<comment type="caution">
    <text evidence="1">The sequence shown here is derived from an EMBL/GenBank/DDBJ whole genome shotgun (WGS) entry which is preliminary data.</text>
</comment>
<gene>
    <name evidence="1" type="ORF">LCGC14_1789130</name>
</gene>
<protein>
    <submittedName>
        <fullName evidence="1">Uncharacterized protein</fullName>
    </submittedName>
</protein>
<reference evidence="1" key="1">
    <citation type="journal article" date="2015" name="Nature">
        <title>Complex archaea that bridge the gap between prokaryotes and eukaryotes.</title>
        <authorList>
            <person name="Spang A."/>
            <person name="Saw J.H."/>
            <person name="Jorgensen S.L."/>
            <person name="Zaremba-Niedzwiedzka K."/>
            <person name="Martijn J."/>
            <person name="Lind A.E."/>
            <person name="van Eijk R."/>
            <person name="Schleper C."/>
            <person name="Guy L."/>
            <person name="Ettema T.J."/>
        </authorList>
    </citation>
    <scope>NUCLEOTIDE SEQUENCE</scope>
</reference>
<evidence type="ECO:0000313" key="1">
    <source>
        <dbReference type="EMBL" id="KKM01960.1"/>
    </source>
</evidence>
<dbReference type="EMBL" id="LAZR01017056">
    <property type="protein sequence ID" value="KKM01960.1"/>
    <property type="molecule type" value="Genomic_DNA"/>
</dbReference>